<dbReference type="GeneID" id="20353625"/>
<proteinExistence type="predicted"/>
<dbReference type="EMBL" id="GL385404">
    <property type="protein sequence ID" value="EJT69549.1"/>
    <property type="molecule type" value="Genomic_DNA"/>
</dbReference>
<organism evidence="2">
    <name type="scientific">Gaeumannomyces tritici (strain R3-111a-1)</name>
    <name type="common">Wheat and barley take-all root rot fungus</name>
    <name type="synonym">Gaeumannomyces graminis var. tritici</name>
    <dbReference type="NCBI Taxonomy" id="644352"/>
    <lineage>
        <taxon>Eukaryota</taxon>
        <taxon>Fungi</taxon>
        <taxon>Dikarya</taxon>
        <taxon>Ascomycota</taxon>
        <taxon>Pezizomycotina</taxon>
        <taxon>Sordariomycetes</taxon>
        <taxon>Sordariomycetidae</taxon>
        <taxon>Magnaporthales</taxon>
        <taxon>Magnaporthaceae</taxon>
        <taxon>Gaeumannomyces</taxon>
    </lineage>
</organism>
<dbReference type="AlphaFoldDB" id="J3PI37"/>
<feature type="region of interest" description="Disordered" evidence="1">
    <location>
        <begin position="1"/>
        <end position="62"/>
    </location>
</feature>
<reference evidence="2" key="2">
    <citation type="submission" date="2010-07" db="EMBL/GenBank/DDBJ databases">
        <authorList>
            <consortium name="The Broad Institute Genome Sequencing Platform"/>
            <consortium name="Broad Institute Genome Sequencing Center for Infectious Disease"/>
            <person name="Ma L.-J."/>
            <person name="Dead R."/>
            <person name="Young S."/>
            <person name="Zeng Q."/>
            <person name="Koehrsen M."/>
            <person name="Alvarado L."/>
            <person name="Berlin A."/>
            <person name="Chapman S.B."/>
            <person name="Chen Z."/>
            <person name="Freedman E."/>
            <person name="Gellesch M."/>
            <person name="Goldberg J."/>
            <person name="Griggs A."/>
            <person name="Gujja S."/>
            <person name="Heilman E.R."/>
            <person name="Heiman D."/>
            <person name="Hepburn T."/>
            <person name="Howarth C."/>
            <person name="Jen D."/>
            <person name="Larson L."/>
            <person name="Mehta T."/>
            <person name="Neiman D."/>
            <person name="Pearson M."/>
            <person name="Roberts A."/>
            <person name="Saif S."/>
            <person name="Shea T."/>
            <person name="Shenoy N."/>
            <person name="Sisk P."/>
            <person name="Stolte C."/>
            <person name="Sykes S."/>
            <person name="Walk T."/>
            <person name="White J."/>
            <person name="Yandava C."/>
            <person name="Haas B."/>
            <person name="Nusbaum C."/>
            <person name="Birren B."/>
        </authorList>
    </citation>
    <scope>NUCLEOTIDE SEQUENCE</scope>
    <source>
        <strain evidence="2">R3-111a-1</strain>
    </source>
</reference>
<name>J3PI37_GAET3</name>
<dbReference type="VEuPathDB" id="FungiDB:GGTG_13167"/>
<reference evidence="2" key="3">
    <citation type="submission" date="2010-09" db="EMBL/GenBank/DDBJ databases">
        <title>Annotation of Gaeumannomyces graminis var. tritici R3-111a-1.</title>
        <authorList>
            <consortium name="The Broad Institute Genome Sequencing Platform"/>
            <person name="Ma L.-J."/>
            <person name="Dead R."/>
            <person name="Young S.K."/>
            <person name="Zeng Q."/>
            <person name="Gargeya S."/>
            <person name="Fitzgerald M."/>
            <person name="Haas B."/>
            <person name="Abouelleil A."/>
            <person name="Alvarado L."/>
            <person name="Arachchi H.M."/>
            <person name="Berlin A."/>
            <person name="Brown A."/>
            <person name="Chapman S.B."/>
            <person name="Chen Z."/>
            <person name="Dunbar C."/>
            <person name="Freedman E."/>
            <person name="Gearin G."/>
            <person name="Gellesch M."/>
            <person name="Goldberg J."/>
            <person name="Griggs A."/>
            <person name="Gujja S."/>
            <person name="Heiman D."/>
            <person name="Howarth C."/>
            <person name="Larson L."/>
            <person name="Lui A."/>
            <person name="MacDonald P.J.P."/>
            <person name="Mehta T."/>
            <person name="Montmayeur A."/>
            <person name="Murphy C."/>
            <person name="Neiman D."/>
            <person name="Pearson M."/>
            <person name="Priest M."/>
            <person name="Roberts A."/>
            <person name="Saif S."/>
            <person name="Shea T."/>
            <person name="Shenoy N."/>
            <person name="Sisk P."/>
            <person name="Stolte C."/>
            <person name="Sykes S."/>
            <person name="Yandava C."/>
            <person name="Wortman J."/>
            <person name="Nusbaum C."/>
            <person name="Birren B."/>
        </authorList>
    </citation>
    <scope>NUCLEOTIDE SEQUENCE</scope>
    <source>
        <strain evidence="2">R3-111a-1</strain>
    </source>
</reference>
<reference evidence="3" key="4">
    <citation type="journal article" date="2015" name="G3 (Bethesda)">
        <title>Genome sequences of three phytopathogenic species of the Magnaporthaceae family of fungi.</title>
        <authorList>
            <person name="Okagaki L.H."/>
            <person name="Nunes C.C."/>
            <person name="Sailsbery J."/>
            <person name="Clay B."/>
            <person name="Brown D."/>
            <person name="John T."/>
            <person name="Oh Y."/>
            <person name="Young N."/>
            <person name="Fitzgerald M."/>
            <person name="Haas B.J."/>
            <person name="Zeng Q."/>
            <person name="Young S."/>
            <person name="Adiconis X."/>
            <person name="Fan L."/>
            <person name="Levin J.Z."/>
            <person name="Mitchell T.K."/>
            <person name="Okubara P.A."/>
            <person name="Farman M.L."/>
            <person name="Kohn L.M."/>
            <person name="Birren B."/>
            <person name="Ma L.-J."/>
            <person name="Dean R.A."/>
        </authorList>
    </citation>
    <scope>NUCLEOTIDE SEQUENCE</scope>
    <source>
        <strain evidence="3">R3-111a-1</strain>
    </source>
</reference>
<dbReference type="EnsemblFungi" id="EJT69549">
    <property type="protein sequence ID" value="EJT69549"/>
    <property type="gene ID" value="GGTG_13167"/>
</dbReference>
<accession>J3PI37</accession>
<keyword evidence="4" id="KW-1185">Reference proteome</keyword>
<evidence type="ECO:0000313" key="4">
    <source>
        <dbReference type="Proteomes" id="UP000006039"/>
    </source>
</evidence>
<reference evidence="4" key="1">
    <citation type="submission" date="2010-07" db="EMBL/GenBank/DDBJ databases">
        <title>The genome sequence of Gaeumannomyces graminis var. tritici strain R3-111a-1.</title>
        <authorList>
            <consortium name="The Broad Institute Genome Sequencing Platform"/>
            <person name="Ma L.-J."/>
            <person name="Dead R."/>
            <person name="Young S."/>
            <person name="Zeng Q."/>
            <person name="Koehrsen M."/>
            <person name="Alvarado L."/>
            <person name="Berlin A."/>
            <person name="Chapman S.B."/>
            <person name="Chen Z."/>
            <person name="Freedman E."/>
            <person name="Gellesch M."/>
            <person name="Goldberg J."/>
            <person name="Griggs A."/>
            <person name="Gujja S."/>
            <person name="Heilman E.R."/>
            <person name="Heiman D."/>
            <person name="Hepburn T."/>
            <person name="Howarth C."/>
            <person name="Jen D."/>
            <person name="Larson L."/>
            <person name="Mehta T."/>
            <person name="Neiman D."/>
            <person name="Pearson M."/>
            <person name="Roberts A."/>
            <person name="Saif S."/>
            <person name="Shea T."/>
            <person name="Shenoy N."/>
            <person name="Sisk P."/>
            <person name="Stolte C."/>
            <person name="Sykes S."/>
            <person name="Walk T."/>
            <person name="White J."/>
            <person name="Yandava C."/>
            <person name="Haas B."/>
            <person name="Nusbaum C."/>
            <person name="Birren B."/>
        </authorList>
    </citation>
    <scope>NUCLEOTIDE SEQUENCE [LARGE SCALE GENOMIC DNA]</scope>
    <source>
        <strain evidence="4">R3-111a-1</strain>
    </source>
</reference>
<gene>
    <name evidence="3" type="primary">20353625</name>
    <name evidence="2" type="ORF">GGTG_13167</name>
</gene>
<dbReference type="HOGENOM" id="CLU_2904306_0_0_1"/>
<evidence type="ECO:0000313" key="2">
    <source>
        <dbReference type="EMBL" id="EJT69549.1"/>
    </source>
</evidence>
<reference evidence="3" key="5">
    <citation type="submission" date="2018-04" db="UniProtKB">
        <authorList>
            <consortium name="EnsemblFungi"/>
        </authorList>
    </citation>
    <scope>IDENTIFICATION</scope>
    <source>
        <strain evidence="3">R3-111a-1</strain>
    </source>
</reference>
<evidence type="ECO:0000256" key="1">
    <source>
        <dbReference type="SAM" id="MobiDB-lite"/>
    </source>
</evidence>
<evidence type="ECO:0000313" key="3">
    <source>
        <dbReference type="EnsemblFungi" id="EJT69549"/>
    </source>
</evidence>
<dbReference type="Proteomes" id="UP000006039">
    <property type="component" value="Unassembled WGS sequence"/>
</dbReference>
<sequence>MSKQRPKREFEGAVDLRSIGQDIGTRESNSCRESNRIPGYPKDGNAEETRTVQKGGGHAGST</sequence>
<dbReference type="RefSeq" id="XP_009229334.1">
    <property type="nucleotide sequence ID" value="XM_009231070.1"/>
</dbReference>
<protein>
    <submittedName>
        <fullName evidence="2 3">Uncharacterized protein</fullName>
    </submittedName>
</protein>